<protein>
    <submittedName>
        <fullName evidence="7">Dioxygenase</fullName>
    </submittedName>
</protein>
<evidence type="ECO:0000256" key="3">
    <source>
        <dbReference type="ARBA" id="ARBA00022723"/>
    </source>
</evidence>
<sequence length="262" mass="27773">MTAPATTLFVSHGSPTLILEDVPATRFLRQLGAAVARPKAIVAVSAHWMTRGPAASSAARPETVHDFYGFPPALYALRYPAPGAPDVAQRIADALHAAGMSAALDPAQGLDHGAWVPALLAWPAADIPILQLSVQPYMDAAHHVAMGRALAPLAAEGILVLASGSATHNLRALARDRHDQVADWAQRFDDWLVERVEAGDVDALVDWKRQAPMAQMAHPTDEHFLPLFVALGAAGEGVKGRALHRSFTHGALSMTSFAFAAT</sequence>
<evidence type="ECO:0000256" key="1">
    <source>
        <dbReference type="ARBA" id="ARBA00001947"/>
    </source>
</evidence>
<comment type="cofactor">
    <cofactor evidence="1">
        <name>Zn(2+)</name>
        <dbReference type="ChEBI" id="CHEBI:29105"/>
    </cofactor>
</comment>
<dbReference type="GO" id="GO:0008270">
    <property type="term" value="F:zinc ion binding"/>
    <property type="evidence" value="ECO:0007669"/>
    <property type="project" value="InterPro"/>
</dbReference>
<dbReference type="AlphaFoldDB" id="A0A5C8PR05"/>
<dbReference type="PIRSF" id="PIRSF006157">
    <property type="entry name" value="Doxgns_DODA"/>
    <property type="match status" value="1"/>
</dbReference>
<comment type="caution">
    <text evidence="7">The sequence shown here is derived from an EMBL/GenBank/DDBJ whole genome shotgun (WGS) entry which is preliminary data.</text>
</comment>
<keyword evidence="8" id="KW-1185">Reference proteome</keyword>
<feature type="domain" description="Extradiol ring-cleavage dioxygenase class III enzyme subunit B" evidence="6">
    <location>
        <begin position="8"/>
        <end position="258"/>
    </location>
</feature>
<accession>A0A5C8PR05</accession>
<evidence type="ECO:0000313" key="7">
    <source>
        <dbReference type="EMBL" id="TXL77623.1"/>
    </source>
</evidence>
<dbReference type="PANTHER" id="PTHR30096:SF0">
    <property type="entry name" value="4,5-DOPA DIOXYGENASE EXTRADIOL-LIKE PROTEIN"/>
    <property type="match status" value="1"/>
</dbReference>
<evidence type="ECO:0000313" key="8">
    <source>
        <dbReference type="Proteomes" id="UP000321638"/>
    </source>
</evidence>
<evidence type="ECO:0000256" key="2">
    <source>
        <dbReference type="ARBA" id="ARBA00007581"/>
    </source>
</evidence>
<gene>
    <name evidence="7" type="ORF">FHP25_09345</name>
</gene>
<dbReference type="PANTHER" id="PTHR30096">
    <property type="entry name" value="4,5-DOPA DIOXYGENASE EXTRADIOL-LIKE PROTEIN"/>
    <property type="match status" value="1"/>
</dbReference>
<dbReference type="RefSeq" id="WP_147846663.1">
    <property type="nucleotide sequence ID" value="NZ_VDUZ01000008.1"/>
</dbReference>
<keyword evidence="5" id="KW-0560">Oxidoreductase</keyword>
<dbReference type="Pfam" id="PF02900">
    <property type="entry name" value="LigB"/>
    <property type="match status" value="1"/>
</dbReference>
<comment type="similarity">
    <text evidence="2">Belongs to the DODA-type extradiol aromatic ring-opening dioxygenase family.</text>
</comment>
<organism evidence="7 8">
    <name type="scientific">Vineibacter terrae</name>
    <dbReference type="NCBI Taxonomy" id="2586908"/>
    <lineage>
        <taxon>Bacteria</taxon>
        <taxon>Pseudomonadati</taxon>
        <taxon>Pseudomonadota</taxon>
        <taxon>Alphaproteobacteria</taxon>
        <taxon>Hyphomicrobiales</taxon>
        <taxon>Vineibacter</taxon>
    </lineage>
</organism>
<dbReference type="SUPFAM" id="SSF53213">
    <property type="entry name" value="LigB-like"/>
    <property type="match status" value="1"/>
</dbReference>
<evidence type="ECO:0000259" key="6">
    <source>
        <dbReference type="Pfam" id="PF02900"/>
    </source>
</evidence>
<evidence type="ECO:0000256" key="4">
    <source>
        <dbReference type="ARBA" id="ARBA00022833"/>
    </source>
</evidence>
<dbReference type="Gene3D" id="3.40.830.10">
    <property type="entry name" value="LigB-like"/>
    <property type="match status" value="1"/>
</dbReference>
<name>A0A5C8PR05_9HYPH</name>
<dbReference type="OrthoDB" id="9790889at2"/>
<keyword evidence="3" id="KW-0479">Metal-binding</keyword>
<dbReference type="GO" id="GO:0016702">
    <property type="term" value="F:oxidoreductase activity, acting on single donors with incorporation of molecular oxygen, incorporation of two atoms of oxygen"/>
    <property type="evidence" value="ECO:0007669"/>
    <property type="project" value="UniProtKB-ARBA"/>
</dbReference>
<dbReference type="CDD" id="cd07363">
    <property type="entry name" value="45_DOPA_Dioxygenase"/>
    <property type="match status" value="1"/>
</dbReference>
<evidence type="ECO:0000256" key="5">
    <source>
        <dbReference type="ARBA" id="ARBA00023002"/>
    </source>
</evidence>
<keyword evidence="7" id="KW-0223">Dioxygenase</keyword>
<dbReference type="EMBL" id="VDUZ01000008">
    <property type="protein sequence ID" value="TXL77623.1"/>
    <property type="molecule type" value="Genomic_DNA"/>
</dbReference>
<dbReference type="InterPro" id="IPR014436">
    <property type="entry name" value="Extradiol_dOase_DODA"/>
</dbReference>
<dbReference type="InterPro" id="IPR004183">
    <property type="entry name" value="Xdiol_dOase_suB"/>
</dbReference>
<keyword evidence="4" id="KW-0862">Zinc</keyword>
<reference evidence="7 8" key="1">
    <citation type="submission" date="2019-06" db="EMBL/GenBank/DDBJ databases">
        <title>New taxonomy in bacterial strain CC-CFT640, isolated from vineyard.</title>
        <authorList>
            <person name="Lin S.-Y."/>
            <person name="Tsai C.-F."/>
            <person name="Young C.-C."/>
        </authorList>
    </citation>
    <scope>NUCLEOTIDE SEQUENCE [LARGE SCALE GENOMIC DNA]</scope>
    <source>
        <strain evidence="7 8">CC-CFT640</strain>
    </source>
</reference>
<dbReference type="Proteomes" id="UP000321638">
    <property type="component" value="Unassembled WGS sequence"/>
</dbReference>
<dbReference type="GO" id="GO:0008198">
    <property type="term" value="F:ferrous iron binding"/>
    <property type="evidence" value="ECO:0007669"/>
    <property type="project" value="InterPro"/>
</dbReference>
<proteinExistence type="inferred from homology"/>